<name>A0A410P3C1_VELA1</name>
<reference evidence="1 2" key="1">
    <citation type="submission" date="2017-01" db="EMBL/GenBank/DDBJ databases">
        <title>First insights into the biology of 'candidatus Vampirococcus archaeovorus'.</title>
        <authorList>
            <person name="Kizina J."/>
            <person name="Jordan S."/>
            <person name="Stueber K."/>
            <person name="Reinhardt R."/>
            <person name="Harder J."/>
        </authorList>
    </citation>
    <scope>NUCLEOTIDE SEQUENCE [LARGE SCALE GENOMIC DNA]</scope>
    <source>
        <strain evidence="1 2">LiM</strain>
    </source>
</reference>
<dbReference type="EMBL" id="CP019384">
    <property type="protein sequence ID" value="QAT16695.1"/>
    <property type="molecule type" value="Genomic_DNA"/>
</dbReference>
<keyword evidence="1" id="KW-0347">Helicase</keyword>
<gene>
    <name evidence="1" type="ORF">BU251_02585</name>
</gene>
<keyword evidence="1" id="KW-0547">Nucleotide-binding</keyword>
<keyword evidence="1" id="KW-0378">Hydrolase</keyword>
<accession>A0A410P3C1</accession>
<dbReference type="AlphaFoldDB" id="A0A410P3C1"/>
<protein>
    <submittedName>
        <fullName evidence="1">DEAD-box ATP-dependent RNA helicase 52A</fullName>
    </submittedName>
</protein>
<evidence type="ECO:0000313" key="2">
    <source>
        <dbReference type="Proteomes" id="UP000287243"/>
    </source>
</evidence>
<evidence type="ECO:0000313" key="1">
    <source>
        <dbReference type="EMBL" id="QAT16695.1"/>
    </source>
</evidence>
<organism evidence="1 2">
    <name type="scientific">Velamenicoccus archaeovorus</name>
    <dbReference type="NCBI Taxonomy" id="1930593"/>
    <lineage>
        <taxon>Bacteria</taxon>
        <taxon>Pseudomonadati</taxon>
        <taxon>Candidatus Omnitrophota</taxon>
        <taxon>Candidatus Velamenicoccus</taxon>
    </lineage>
</organism>
<keyword evidence="1" id="KW-0067">ATP-binding</keyword>
<proteinExistence type="predicted"/>
<dbReference type="KEGG" id="vai:BU251_02585"/>
<dbReference type="SUPFAM" id="SSF52833">
    <property type="entry name" value="Thioredoxin-like"/>
    <property type="match status" value="1"/>
</dbReference>
<sequence>MLRVLVVGFFIFSLVVPLGFCQQSDCSECSKDAVLLNPALKEKIEAIERQAYNRLEGSGKNQGSSITLFIDSDHGFSGGAIEVLARFKQDNPSWRVKTVIEPGSRNLKQTLLRNRNYFNSGMEFDIDLNGNLARKFGIDRTPTYVVFHEGRHYKTTDLSDLNEAIAKLNK</sequence>
<dbReference type="Proteomes" id="UP000287243">
    <property type="component" value="Chromosome"/>
</dbReference>
<dbReference type="InterPro" id="IPR036249">
    <property type="entry name" value="Thioredoxin-like_sf"/>
</dbReference>
<keyword evidence="2" id="KW-1185">Reference proteome</keyword>
<dbReference type="RefSeq" id="WP_128699333.1">
    <property type="nucleotide sequence ID" value="NZ_CP019384.1"/>
</dbReference>
<dbReference type="GO" id="GO:0004386">
    <property type="term" value="F:helicase activity"/>
    <property type="evidence" value="ECO:0007669"/>
    <property type="project" value="UniProtKB-KW"/>
</dbReference>